<evidence type="ECO:0000313" key="2">
    <source>
        <dbReference type="Proteomes" id="UP000054549"/>
    </source>
</evidence>
<evidence type="ECO:0000313" key="1">
    <source>
        <dbReference type="EMBL" id="KIL61355.1"/>
    </source>
</evidence>
<reference evidence="1 2" key="1">
    <citation type="submission" date="2014-04" db="EMBL/GenBank/DDBJ databases">
        <title>Evolutionary Origins and Diversification of the Mycorrhizal Mutualists.</title>
        <authorList>
            <consortium name="DOE Joint Genome Institute"/>
            <consortium name="Mycorrhizal Genomics Consortium"/>
            <person name="Kohler A."/>
            <person name="Kuo A."/>
            <person name="Nagy L.G."/>
            <person name="Floudas D."/>
            <person name="Copeland A."/>
            <person name="Barry K.W."/>
            <person name="Cichocki N."/>
            <person name="Veneault-Fourrey C."/>
            <person name="LaButti K."/>
            <person name="Lindquist E.A."/>
            <person name="Lipzen A."/>
            <person name="Lundell T."/>
            <person name="Morin E."/>
            <person name="Murat C."/>
            <person name="Riley R."/>
            <person name="Ohm R."/>
            <person name="Sun H."/>
            <person name="Tunlid A."/>
            <person name="Henrissat B."/>
            <person name="Grigoriev I.V."/>
            <person name="Hibbett D.S."/>
            <person name="Martin F."/>
        </authorList>
    </citation>
    <scope>NUCLEOTIDE SEQUENCE [LARGE SCALE GENOMIC DNA]</scope>
    <source>
        <strain evidence="1 2">Koide BX008</strain>
    </source>
</reference>
<name>A0A0C2SE71_AMAMK</name>
<protein>
    <submittedName>
        <fullName evidence="1">Uncharacterized protein</fullName>
    </submittedName>
</protein>
<sequence length="105" mass="11843">MLLLHEPEADVAIVHDDEWCDLLPNNFAVDPRRLKIKDFLENVAKSRISTMNQHGCVSLKKPDCSDDSQTDIPARASSELLPSRSQGEIIDNLDQARYLLTHDMA</sequence>
<gene>
    <name evidence="1" type="ORF">M378DRAFT_167002</name>
</gene>
<dbReference type="InParanoid" id="A0A0C2SE71"/>
<dbReference type="Proteomes" id="UP000054549">
    <property type="component" value="Unassembled WGS sequence"/>
</dbReference>
<organism evidence="1 2">
    <name type="scientific">Amanita muscaria (strain Koide BX008)</name>
    <dbReference type="NCBI Taxonomy" id="946122"/>
    <lineage>
        <taxon>Eukaryota</taxon>
        <taxon>Fungi</taxon>
        <taxon>Dikarya</taxon>
        <taxon>Basidiomycota</taxon>
        <taxon>Agaricomycotina</taxon>
        <taxon>Agaricomycetes</taxon>
        <taxon>Agaricomycetidae</taxon>
        <taxon>Agaricales</taxon>
        <taxon>Pluteineae</taxon>
        <taxon>Amanitaceae</taxon>
        <taxon>Amanita</taxon>
    </lineage>
</organism>
<proteinExistence type="predicted"/>
<dbReference type="HOGENOM" id="CLU_2235911_0_0_1"/>
<dbReference type="EMBL" id="KN818285">
    <property type="protein sequence ID" value="KIL61355.1"/>
    <property type="molecule type" value="Genomic_DNA"/>
</dbReference>
<accession>A0A0C2SE71</accession>
<keyword evidence="2" id="KW-1185">Reference proteome</keyword>
<dbReference type="AlphaFoldDB" id="A0A0C2SE71"/>